<feature type="transmembrane region" description="Helical" evidence="1">
    <location>
        <begin position="68"/>
        <end position="86"/>
    </location>
</feature>
<accession>A0A3S0UZW8</accession>
<dbReference type="RefSeq" id="WP_127000841.1">
    <property type="nucleotide sequence ID" value="NZ_CP173194.1"/>
</dbReference>
<keyword evidence="1" id="KW-0812">Transmembrane</keyword>
<dbReference type="Proteomes" id="UP000280346">
    <property type="component" value="Unassembled WGS sequence"/>
</dbReference>
<evidence type="ECO:0000256" key="1">
    <source>
        <dbReference type="SAM" id="Phobius"/>
    </source>
</evidence>
<keyword evidence="1" id="KW-0472">Membrane</keyword>
<keyword evidence="1" id="KW-1133">Transmembrane helix</keyword>
<comment type="caution">
    <text evidence="2">The sequence shown here is derived from an EMBL/GenBank/DDBJ whole genome shotgun (WGS) entry which is preliminary data.</text>
</comment>
<sequence length="91" mass="9865">MTGIVHFVAFVATVAGCAFLYLSAPRQQWLPQPWPALQSRLGGGILLFLGLLLWCAILHPATAVFTSLTVAMGLFIALPFSALLSTRLRRP</sequence>
<dbReference type="EMBL" id="RZIJ01000016">
    <property type="protein sequence ID" value="RUQ67810.1"/>
    <property type="molecule type" value="Genomic_DNA"/>
</dbReference>
<name>A0A3S0UZW8_9PROT</name>
<evidence type="ECO:0008006" key="4">
    <source>
        <dbReference type="Google" id="ProtNLM"/>
    </source>
</evidence>
<keyword evidence="3" id="KW-1185">Reference proteome</keyword>
<feature type="transmembrane region" description="Helical" evidence="1">
    <location>
        <begin position="6"/>
        <end position="24"/>
    </location>
</feature>
<gene>
    <name evidence="2" type="ORF">EJ913_19240</name>
</gene>
<protein>
    <recommendedName>
        <fullName evidence="4">DUF3325 domain-containing protein</fullName>
    </recommendedName>
</protein>
<dbReference type="AlphaFoldDB" id="A0A3S0UZW8"/>
<reference evidence="2 3" key="1">
    <citation type="submission" date="2018-12" db="EMBL/GenBank/DDBJ databases">
        <authorList>
            <person name="Yang Y."/>
        </authorList>
    </citation>
    <scope>NUCLEOTIDE SEQUENCE [LARGE SCALE GENOMIC DNA]</scope>
    <source>
        <strain evidence="2 3">GSF71</strain>
    </source>
</reference>
<organism evidence="2 3">
    <name type="scientific">Azospirillum doebereinerae</name>
    <dbReference type="NCBI Taxonomy" id="92933"/>
    <lineage>
        <taxon>Bacteria</taxon>
        <taxon>Pseudomonadati</taxon>
        <taxon>Pseudomonadota</taxon>
        <taxon>Alphaproteobacteria</taxon>
        <taxon>Rhodospirillales</taxon>
        <taxon>Azospirillaceae</taxon>
        <taxon>Azospirillum</taxon>
    </lineage>
</organism>
<proteinExistence type="predicted"/>
<evidence type="ECO:0000313" key="2">
    <source>
        <dbReference type="EMBL" id="RUQ67810.1"/>
    </source>
</evidence>
<evidence type="ECO:0000313" key="3">
    <source>
        <dbReference type="Proteomes" id="UP000280346"/>
    </source>
</evidence>
<feature type="transmembrane region" description="Helical" evidence="1">
    <location>
        <begin position="45"/>
        <end position="62"/>
    </location>
</feature>
<dbReference type="OrthoDB" id="8451973at2"/>